<sequence length="235" mass="24537">MLERGSKAFQECTSFTADQSRASKGAEYTWAMHLPSLRVLAVLSVTVLLSACSDELSSDEQARRAYLGLDKSVGKSLQLGFAGFNAASSANIPAQSTTGDAGGTLNITGQVDQGSSANKGMRLRVGMAGYTDGEVTVSEEEEPVSLTYQTATDTAAQPALELSLRNIPNGTFTGSLVGTFQMTGDLEGEVTLNLEMSGQIEDDGTGEVRRKVGSTTVTGTAKSSNGGEFQVNVTL</sequence>
<dbReference type="OrthoDB" id="5504096at2"/>
<name>A0A1L9BKN4_9BACT</name>
<reference evidence="2" key="1">
    <citation type="submission" date="2016-11" db="EMBL/GenBank/DDBJ databases">
        <authorList>
            <person name="Shukria A."/>
            <person name="Stevens D.C."/>
        </authorList>
    </citation>
    <scope>NUCLEOTIDE SEQUENCE [LARGE SCALE GENOMIC DNA]</scope>
    <source>
        <strain evidence="2">Cbfe23</strain>
    </source>
</reference>
<reference evidence="1 2" key="2">
    <citation type="submission" date="2016-12" db="EMBL/GenBank/DDBJ databases">
        <title>Draft Genome Sequence of Cystobacter ferrugineus Strain Cbfe23.</title>
        <authorList>
            <person name="Akbar S."/>
            <person name="Dowd S.E."/>
            <person name="Stevens D.C."/>
        </authorList>
    </citation>
    <scope>NUCLEOTIDE SEQUENCE [LARGE SCALE GENOMIC DNA]</scope>
    <source>
        <strain evidence="1 2">Cbfe23</strain>
    </source>
</reference>
<gene>
    <name evidence="1" type="ORF">BON30_06470</name>
</gene>
<keyword evidence="2" id="KW-1185">Reference proteome</keyword>
<accession>A0A1L9BKN4</accession>
<protein>
    <submittedName>
        <fullName evidence="1">Uncharacterized protein</fullName>
    </submittedName>
</protein>
<dbReference type="RefSeq" id="WP_071896908.1">
    <property type="nucleotide sequence ID" value="NZ_MPIN01000001.1"/>
</dbReference>
<comment type="caution">
    <text evidence="1">The sequence shown here is derived from an EMBL/GenBank/DDBJ whole genome shotgun (WGS) entry which is preliminary data.</text>
</comment>
<proteinExistence type="predicted"/>
<evidence type="ECO:0000313" key="2">
    <source>
        <dbReference type="Proteomes" id="UP000182229"/>
    </source>
</evidence>
<dbReference type="AlphaFoldDB" id="A0A1L9BKN4"/>
<dbReference type="EMBL" id="MPIN01000001">
    <property type="protein sequence ID" value="OJH42813.1"/>
    <property type="molecule type" value="Genomic_DNA"/>
</dbReference>
<dbReference type="Proteomes" id="UP000182229">
    <property type="component" value="Unassembled WGS sequence"/>
</dbReference>
<evidence type="ECO:0000313" key="1">
    <source>
        <dbReference type="EMBL" id="OJH42813.1"/>
    </source>
</evidence>
<organism evidence="1 2">
    <name type="scientific">Cystobacter ferrugineus</name>
    <dbReference type="NCBI Taxonomy" id="83449"/>
    <lineage>
        <taxon>Bacteria</taxon>
        <taxon>Pseudomonadati</taxon>
        <taxon>Myxococcota</taxon>
        <taxon>Myxococcia</taxon>
        <taxon>Myxococcales</taxon>
        <taxon>Cystobacterineae</taxon>
        <taxon>Archangiaceae</taxon>
        <taxon>Cystobacter</taxon>
    </lineage>
</organism>